<accession>A0ABP7SB68</accession>
<evidence type="ECO:0000313" key="1">
    <source>
        <dbReference type="EMBL" id="GAA4009366.1"/>
    </source>
</evidence>
<proteinExistence type="predicted"/>
<sequence length="40" mass="4286">MVRIDSESNGVAISVMAGRLKEQVPAMLDDSLQKLDALLA</sequence>
<dbReference type="Proteomes" id="UP001500456">
    <property type="component" value="Unassembled WGS sequence"/>
</dbReference>
<name>A0ABP7SB68_9ACTN</name>
<reference evidence="2" key="1">
    <citation type="journal article" date="2019" name="Int. J. Syst. Evol. Microbiol.">
        <title>The Global Catalogue of Microorganisms (GCM) 10K type strain sequencing project: providing services to taxonomists for standard genome sequencing and annotation.</title>
        <authorList>
            <consortium name="The Broad Institute Genomics Platform"/>
            <consortium name="The Broad Institute Genome Sequencing Center for Infectious Disease"/>
            <person name="Wu L."/>
            <person name="Ma J."/>
        </authorList>
    </citation>
    <scope>NUCLEOTIDE SEQUENCE [LARGE SCALE GENOMIC DNA]</scope>
    <source>
        <strain evidence="2">JCM 16924</strain>
    </source>
</reference>
<organism evidence="1 2">
    <name type="scientific">Streptomyces plumbiresistens</name>
    <dbReference type="NCBI Taxonomy" id="511811"/>
    <lineage>
        <taxon>Bacteria</taxon>
        <taxon>Bacillati</taxon>
        <taxon>Actinomycetota</taxon>
        <taxon>Actinomycetes</taxon>
        <taxon>Kitasatosporales</taxon>
        <taxon>Streptomycetaceae</taxon>
        <taxon>Streptomyces</taxon>
    </lineage>
</organism>
<dbReference type="EMBL" id="BAAAZX010000018">
    <property type="protein sequence ID" value="GAA4009366.1"/>
    <property type="molecule type" value="Genomic_DNA"/>
</dbReference>
<evidence type="ECO:0000313" key="2">
    <source>
        <dbReference type="Proteomes" id="UP001500456"/>
    </source>
</evidence>
<protein>
    <submittedName>
        <fullName evidence="1">Uncharacterized protein</fullName>
    </submittedName>
</protein>
<comment type="caution">
    <text evidence="1">The sequence shown here is derived from an EMBL/GenBank/DDBJ whole genome shotgun (WGS) entry which is preliminary data.</text>
</comment>
<keyword evidence="2" id="KW-1185">Reference proteome</keyword>
<gene>
    <name evidence="1" type="ORF">GCM10022232_57660</name>
</gene>